<evidence type="ECO:0000256" key="8">
    <source>
        <dbReference type="SAM" id="SignalP"/>
    </source>
</evidence>
<evidence type="ECO:0000256" key="3">
    <source>
        <dbReference type="ARBA" id="ARBA00022475"/>
    </source>
</evidence>
<evidence type="ECO:0000256" key="2">
    <source>
        <dbReference type="ARBA" id="ARBA00022448"/>
    </source>
</evidence>
<organism evidence="10 11">
    <name type="scientific">Actibacterium naphthalenivorans</name>
    <dbReference type="NCBI Taxonomy" id="1614693"/>
    <lineage>
        <taxon>Bacteria</taxon>
        <taxon>Pseudomonadati</taxon>
        <taxon>Pseudomonadota</taxon>
        <taxon>Alphaproteobacteria</taxon>
        <taxon>Rhodobacterales</taxon>
        <taxon>Roseobacteraceae</taxon>
        <taxon>Actibacterium</taxon>
    </lineage>
</organism>
<dbReference type="GO" id="GO:0055085">
    <property type="term" value="P:transmembrane transport"/>
    <property type="evidence" value="ECO:0007669"/>
    <property type="project" value="InterPro"/>
</dbReference>
<feature type="transmembrane region" description="Helical" evidence="7">
    <location>
        <begin position="277"/>
        <end position="299"/>
    </location>
</feature>
<dbReference type="PANTHER" id="PTHR30193">
    <property type="entry name" value="ABC TRANSPORTER PERMEASE PROTEIN"/>
    <property type="match status" value="1"/>
</dbReference>
<protein>
    <submittedName>
        <fullName evidence="10">Inositol-phosphate transport system permease protein</fullName>
    </submittedName>
</protein>
<comment type="caution">
    <text evidence="10">The sequence shown here is derived from an EMBL/GenBank/DDBJ whole genome shotgun (WGS) entry which is preliminary data.</text>
</comment>
<feature type="transmembrane region" description="Helical" evidence="7">
    <location>
        <begin position="335"/>
        <end position="353"/>
    </location>
</feature>
<feature type="transmembrane region" description="Helical" evidence="7">
    <location>
        <begin position="195"/>
        <end position="220"/>
    </location>
</feature>
<reference evidence="10" key="1">
    <citation type="submission" date="2020-08" db="EMBL/GenBank/DDBJ databases">
        <title>Genomic Encyclopedia of Type Strains, Phase IV (KMG-IV): sequencing the most valuable type-strain genomes for metagenomic binning, comparative biology and taxonomic classification.</title>
        <authorList>
            <person name="Goeker M."/>
        </authorList>
    </citation>
    <scope>NUCLEOTIDE SEQUENCE [LARGE SCALE GENOMIC DNA]</scope>
    <source>
        <strain evidence="10">DSM 105040</strain>
    </source>
</reference>
<feature type="domain" description="ABC transmembrane type-1" evidence="9">
    <location>
        <begin position="196"/>
        <end position="409"/>
    </location>
</feature>
<evidence type="ECO:0000259" key="9">
    <source>
        <dbReference type="PROSITE" id="PS50928"/>
    </source>
</evidence>
<feature type="chain" id="PRO_5032282861" evidence="8">
    <location>
        <begin position="25"/>
        <end position="426"/>
    </location>
</feature>
<dbReference type="AlphaFoldDB" id="A0A840CMH9"/>
<dbReference type="RefSeq" id="WP_054539081.1">
    <property type="nucleotide sequence ID" value="NZ_JACIEQ010000014.1"/>
</dbReference>
<dbReference type="PROSITE" id="PS50928">
    <property type="entry name" value="ABC_TM1"/>
    <property type="match status" value="1"/>
</dbReference>
<comment type="subcellular location">
    <subcellularLocation>
        <location evidence="1 7">Cell membrane</location>
        <topology evidence="1 7">Multi-pass membrane protein</topology>
    </subcellularLocation>
</comment>
<evidence type="ECO:0000313" key="10">
    <source>
        <dbReference type="EMBL" id="MBB4023936.1"/>
    </source>
</evidence>
<keyword evidence="3" id="KW-1003">Cell membrane</keyword>
<dbReference type="Pfam" id="PF00528">
    <property type="entry name" value="BPD_transp_1"/>
    <property type="match status" value="1"/>
</dbReference>
<dbReference type="EMBL" id="JACIEQ010000014">
    <property type="protein sequence ID" value="MBB4023936.1"/>
    <property type="molecule type" value="Genomic_DNA"/>
</dbReference>
<keyword evidence="6 7" id="KW-0472">Membrane</keyword>
<dbReference type="Proteomes" id="UP000585681">
    <property type="component" value="Unassembled WGS sequence"/>
</dbReference>
<gene>
    <name evidence="10" type="ORF">GGR17_003776</name>
</gene>
<dbReference type="PANTHER" id="PTHR30193:SF37">
    <property type="entry name" value="INNER MEMBRANE ABC TRANSPORTER PERMEASE PROTEIN YCJO"/>
    <property type="match status" value="1"/>
</dbReference>
<dbReference type="InterPro" id="IPR035906">
    <property type="entry name" value="MetI-like_sf"/>
</dbReference>
<keyword evidence="4 7" id="KW-0812">Transmembrane</keyword>
<dbReference type="CDD" id="cd06261">
    <property type="entry name" value="TM_PBP2"/>
    <property type="match status" value="1"/>
</dbReference>
<evidence type="ECO:0000313" key="11">
    <source>
        <dbReference type="Proteomes" id="UP000585681"/>
    </source>
</evidence>
<dbReference type="SUPFAM" id="SSF161098">
    <property type="entry name" value="MetI-like"/>
    <property type="match status" value="1"/>
</dbReference>
<dbReference type="InterPro" id="IPR051393">
    <property type="entry name" value="ABC_transporter_permease"/>
</dbReference>
<evidence type="ECO:0000256" key="7">
    <source>
        <dbReference type="RuleBase" id="RU363032"/>
    </source>
</evidence>
<keyword evidence="5 7" id="KW-1133">Transmembrane helix</keyword>
<keyword evidence="2 7" id="KW-0813">Transport</keyword>
<keyword evidence="8" id="KW-0732">Signal</keyword>
<keyword evidence="11" id="KW-1185">Reference proteome</keyword>
<comment type="similarity">
    <text evidence="7">Belongs to the binding-protein-dependent transport system permease family.</text>
</comment>
<accession>A0A840CMH9</accession>
<name>A0A840CMH9_9RHOB</name>
<feature type="transmembrane region" description="Helical" evidence="7">
    <location>
        <begin position="388"/>
        <end position="413"/>
    </location>
</feature>
<evidence type="ECO:0000256" key="4">
    <source>
        <dbReference type="ARBA" id="ARBA00022692"/>
    </source>
</evidence>
<evidence type="ECO:0000256" key="5">
    <source>
        <dbReference type="ARBA" id="ARBA00022989"/>
    </source>
</evidence>
<dbReference type="Gene3D" id="1.10.3720.10">
    <property type="entry name" value="MetI-like"/>
    <property type="match status" value="1"/>
</dbReference>
<evidence type="ECO:0000256" key="1">
    <source>
        <dbReference type="ARBA" id="ARBA00004651"/>
    </source>
</evidence>
<proteinExistence type="inferred from homology"/>
<evidence type="ECO:0000256" key="6">
    <source>
        <dbReference type="ARBA" id="ARBA00023136"/>
    </source>
</evidence>
<feature type="signal peptide" evidence="8">
    <location>
        <begin position="1"/>
        <end position="24"/>
    </location>
</feature>
<sequence>MLSPALILLACFYFAPVALTTAFAFTDMSTATGIGTGAYVITPNTLRGLQDEGLPEDVAAQVMAETYIVDRAGLDAAVAAGMDEGFVADISARLTGRAYDSARDFIRALRELPNAPRSPRAITAAAEIFGRSALNRRFETREELAEALAIATPEGAIETREQLLDASYTGAVFTTENFRRLATQRETGRVLLNTLFYVSATLAIFNVGLALFLAITLFYLPKGLMGVFGTLWLLPRITPLVLYAILWKWFTWEGGFLPILAEQVGLPSFNYMKGSVVTAWITMISLNGFIGASFGLILFSGALRTIPMQQLWASEVDGATRWQQVRRIILPQMRWPILFVTTYQTMSLLASYAEIWLTTNGGPGRTTTVWALEAFRTALFNYSGNLEYGLGSAMALMLVIVGFALSLVYLRLFRFDELVTRPRIEF</sequence>
<dbReference type="InterPro" id="IPR000515">
    <property type="entry name" value="MetI-like"/>
</dbReference>
<dbReference type="GO" id="GO:0005886">
    <property type="term" value="C:plasma membrane"/>
    <property type="evidence" value="ECO:0007669"/>
    <property type="project" value="UniProtKB-SubCell"/>
</dbReference>